<dbReference type="PANTHER" id="PTHR23193">
    <property type="entry name" value="NUCLEAR PORE COMPLEX PROTEIN NUP"/>
    <property type="match status" value="1"/>
</dbReference>
<feature type="compositionally biased region" description="Low complexity" evidence="4">
    <location>
        <begin position="1354"/>
        <end position="1389"/>
    </location>
</feature>
<keyword evidence="7" id="KW-1185">Reference proteome</keyword>
<evidence type="ECO:0000256" key="2">
    <source>
        <dbReference type="ARBA" id="ARBA00022448"/>
    </source>
</evidence>
<dbReference type="InterPro" id="IPR026054">
    <property type="entry name" value="Nucleoporin"/>
</dbReference>
<feature type="compositionally biased region" description="Pro residues" evidence="4">
    <location>
        <begin position="1260"/>
        <end position="1271"/>
    </location>
</feature>
<evidence type="ECO:0000313" key="7">
    <source>
        <dbReference type="Proteomes" id="UP001648503"/>
    </source>
</evidence>
<feature type="compositionally biased region" description="Low complexity" evidence="4">
    <location>
        <begin position="1986"/>
        <end position="2018"/>
    </location>
</feature>
<evidence type="ECO:0000256" key="4">
    <source>
        <dbReference type="SAM" id="MobiDB-lite"/>
    </source>
</evidence>
<feature type="domain" description="Nucleoporin Nup159/Nup146 N-terminal" evidence="5">
    <location>
        <begin position="112"/>
        <end position="422"/>
    </location>
</feature>
<feature type="compositionally biased region" description="Polar residues" evidence="4">
    <location>
        <begin position="1584"/>
        <end position="1624"/>
    </location>
</feature>
<evidence type="ECO:0000256" key="3">
    <source>
        <dbReference type="ARBA" id="ARBA00023242"/>
    </source>
</evidence>
<dbReference type="Gene3D" id="2.130.10.10">
    <property type="entry name" value="YVTN repeat-like/Quinoprotein amine dehydrogenase"/>
    <property type="match status" value="1"/>
</dbReference>
<keyword evidence="3" id="KW-0539">Nucleus</keyword>
<dbReference type="InterPro" id="IPR015943">
    <property type="entry name" value="WD40/YVTN_repeat-like_dom_sf"/>
</dbReference>
<feature type="region of interest" description="Disordered" evidence="4">
    <location>
        <begin position="1306"/>
        <end position="1332"/>
    </location>
</feature>
<proteinExistence type="predicted"/>
<comment type="subcellular location">
    <subcellularLocation>
        <location evidence="1">Nucleus</location>
    </subcellularLocation>
</comment>
<feature type="compositionally biased region" description="Basic and acidic residues" evidence="4">
    <location>
        <begin position="1398"/>
        <end position="1415"/>
    </location>
</feature>
<evidence type="ECO:0000259" key="5">
    <source>
        <dbReference type="Pfam" id="PF16755"/>
    </source>
</evidence>
<protein>
    <recommendedName>
        <fullName evidence="5">Nucleoporin Nup159/Nup146 N-terminal domain-containing protein</fullName>
    </recommendedName>
</protein>
<feature type="compositionally biased region" description="Acidic residues" evidence="4">
    <location>
        <begin position="1196"/>
        <end position="1208"/>
    </location>
</feature>
<organism evidence="6 7">
    <name type="scientific">Batrachochytrium salamandrivorans</name>
    <dbReference type="NCBI Taxonomy" id="1357716"/>
    <lineage>
        <taxon>Eukaryota</taxon>
        <taxon>Fungi</taxon>
        <taxon>Fungi incertae sedis</taxon>
        <taxon>Chytridiomycota</taxon>
        <taxon>Chytridiomycota incertae sedis</taxon>
        <taxon>Chytridiomycetes</taxon>
        <taxon>Rhizophydiales</taxon>
        <taxon>Rhizophydiales incertae sedis</taxon>
        <taxon>Batrachochytrium</taxon>
    </lineage>
</organism>
<dbReference type="Proteomes" id="UP001648503">
    <property type="component" value="Unassembled WGS sequence"/>
</dbReference>
<feature type="region of interest" description="Disordered" evidence="4">
    <location>
        <begin position="1970"/>
        <end position="2046"/>
    </location>
</feature>
<dbReference type="SUPFAM" id="SSF117289">
    <property type="entry name" value="Nucleoporin domain"/>
    <property type="match status" value="1"/>
</dbReference>
<feature type="region of interest" description="Disordered" evidence="4">
    <location>
        <begin position="1349"/>
        <end position="1638"/>
    </location>
</feature>
<feature type="compositionally biased region" description="Polar residues" evidence="4">
    <location>
        <begin position="1099"/>
        <end position="1113"/>
    </location>
</feature>
<feature type="compositionally biased region" description="Polar residues" evidence="4">
    <location>
        <begin position="1970"/>
        <end position="1983"/>
    </location>
</feature>
<feature type="compositionally biased region" description="Polar residues" evidence="4">
    <location>
        <begin position="2019"/>
        <end position="2028"/>
    </location>
</feature>
<feature type="compositionally biased region" description="Acidic residues" evidence="4">
    <location>
        <begin position="1416"/>
        <end position="1455"/>
    </location>
</feature>
<feature type="region of interest" description="Disordered" evidence="4">
    <location>
        <begin position="1064"/>
        <end position="1113"/>
    </location>
</feature>
<dbReference type="EMBL" id="JAFCIX010000032">
    <property type="protein sequence ID" value="KAH6600503.1"/>
    <property type="molecule type" value="Genomic_DNA"/>
</dbReference>
<feature type="region of interest" description="Disordered" evidence="4">
    <location>
        <begin position="1668"/>
        <end position="1692"/>
    </location>
</feature>
<gene>
    <name evidence="6" type="ORF">BASA50_002248</name>
</gene>
<evidence type="ECO:0000256" key="1">
    <source>
        <dbReference type="ARBA" id="ARBA00004123"/>
    </source>
</evidence>
<name>A0ABQ8FLU6_9FUNG</name>
<feature type="compositionally biased region" description="Acidic residues" evidence="4">
    <location>
        <begin position="1574"/>
        <end position="1583"/>
    </location>
</feature>
<accession>A0ABQ8FLU6</accession>
<evidence type="ECO:0000313" key="6">
    <source>
        <dbReference type="EMBL" id="KAH6600503.1"/>
    </source>
</evidence>
<comment type="caution">
    <text evidence="6">The sequence shown here is derived from an EMBL/GenBank/DDBJ whole genome shotgun (WGS) entry which is preliminary data.</text>
</comment>
<feature type="region of interest" description="Disordered" evidence="4">
    <location>
        <begin position="905"/>
        <end position="945"/>
    </location>
</feature>
<feature type="region of interest" description="Disordered" evidence="4">
    <location>
        <begin position="1171"/>
        <end position="1281"/>
    </location>
</feature>
<dbReference type="PANTHER" id="PTHR23193:SF23">
    <property type="entry name" value="NUCLEAR PORE COMPLEX PROTEIN NUP153"/>
    <property type="match status" value="1"/>
</dbReference>
<dbReference type="SMART" id="SM00320">
    <property type="entry name" value="WD40"/>
    <property type="match status" value="3"/>
</dbReference>
<feature type="compositionally biased region" description="Polar residues" evidence="4">
    <location>
        <begin position="1323"/>
        <end position="1332"/>
    </location>
</feature>
<sequence length="2046" mass="211925">MSGSQVKEGSETDAEFLLLPPLRVETCAVLSDYAQTDLSTGASNETTVPPYYCSLLVCSNKFGFTVYGTLEGFAVVASSDLLNTIRGAPSHSRPPVDRSTTVHINVLLTAKGPVTHLRLSADELSLVVATADGSLLVYPMAAFFKPSSDSFKNTIDPTSTTIAPIFTTHISGGAIIDIAPNPDSLPGLVAVLSADRRVHFVDLSGTVTLVATENITAFSWSRKGKQLACGTADGKILQISPSGEVKREIPRPSVPLPDAAQVLQVLWVEDRVFVAIFAETSTDPSYPPRTQIFIVSQDPQRNTTYTCLLDPAGAFTADRSAHYHMELLQSWGNNAKHLIVLTNAASADFGFIACSDSGEWSNWNISEKYTTTMPLDSNEQDTWPLGVSLDLTSLEALPSLTPDDPAIPAPPVLMILNNIGELLALHCVNTHSGGAYPGMVAQISKIPGLEKKSAAGIVTPNNTALATPKISAIPTASFSFATSSSTLNSTAAPLFGGMATAHTAKSQLGASVVSKPSDAQKSLFNNVSESTPLPNRSLFGAPSPFSVASNPSNPLSASASSTLAPPFKTSFAKPSSDGLFSGQNTKSSFATSATSTLTSRGESTGAISDKLATTTPLFGAVLPPTSMPTPIPTFGTATNNSKNPVPMSSTIATPKKTLLPNPATANTKFPEVKSAALPSSKASPTTVIKDDMNVLVARFDDLYTGLTADFELFKSFSKDAASKIDHARKPCSTAFVGEGSHPTADMKKLTLGDLIIAKTILSERLDKILDVRKSCALDTDAKDELLAGILTAEAKCTECESRFKVIQDPEAIWSISQNVLGPEAADLRSKLNAKRQHVQDTVAHSKHMLESLEDMFKRHSTSRSEHAKASDWKTICSTVQLLTKSGMAASSRIDKLTAEFHMLGINNGSSQSHPNRHGGTPSAYQRNTASSRASPSLLLSRDSPAKHRSRNVFGLCDDDVYADDSVLQPSPQAVTDPAALAAHSVRRRGRLILKQVLTRSDRRVLVTTSGACRIPPKELLKRPLPPRPAAPVITTTAPVASTHSISPTVALAPGLGDATRQHIGATSKVPDASSQPISAVYKSSPSDHPQPTPPLFSFINPTPTSVPSSTAKPFSSIPSPFGFASKGGFGNVAGGSLFGATVAKSGEDSAAQTFNPAAVTSFQFNQPRAATALSSESVTEHRAEESCNDGASDSERDAEDEAAYEEYLADPGNNHHDNADSNEEDSDNDDDHGSYDHCSQYENDEDLPEHSRTTSDLASPLPPPPPPPPLPLVSSATTPATTAPTMISSKLFSGESHSLFSSVVNDASVSREVSPSAALPGTPSGSTNLFSSLSTPLSATISREFGAALPSSDSAPVVVSTGSSSVPASGAGVRSYAAAAAAKSISALSTPHPTGDPLHAKDADNGLADDSNHLNDDDDNQVGESGNEDEQEDTPESEQEDEQDDEQGDGQEYEQEDTRESEQEGEQDDTSILVVNSDKQRLSVSTVEISEGDEQNSNASNPEEELLEDQANPSGESGATEPSAPCSEAGDDYEGQASEDGVEQVGSEQGSVENDIEEVNDDTVNRGVDYHLEDGDDQDEEPSQEQLGSSTHVNQEAGATSAVNVHDSVNTSEALSSPFASSERFSVVPDPDGPASDAGSFDIVGDHALEIDQTLESPKMASTALFSQKTPLQSPQAQPFGQPPPDSSAGLGSFGSSNFFGCNAVSRPLNAVNPMFGVASTTSSPVASSTPISNNASTTGGLSFGRGSASLGLQSGAPAVSSFGSMASAFGASPSVFGSTPSAFPQPQFGSATPLGAASTIPAYASVVTPTPSATSSFGSLAQQQTAQPVFGQSSFGAASANVTSFGGVQRAPVFGQSGFGSLASGTGGPSFGNASSLVASAASISPGGGFGSFATSGGGFAAFAMQQPAASTGSIFGSGGSSSVFGSTPQASAFGSTPQASAFGSTPQASALWIWIYSTGASAFGSTPQASAFGSTQQQQHGSAFGSTQQQGSIFGSSQASAFGSSSQGSAFGSTQQESAFGSSHPQGSAFGKPLGGSSFSSHRG</sequence>
<keyword evidence="2" id="KW-0813">Transport</keyword>
<reference evidence="6 7" key="1">
    <citation type="submission" date="2021-02" db="EMBL/GenBank/DDBJ databases">
        <title>Variation within the Batrachochytrium salamandrivorans European outbreak.</title>
        <authorList>
            <person name="Kelly M."/>
            <person name="Pasmans F."/>
            <person name="Shea T.P."/>
            <person name="Munoz J.F."/>
            <person name="Carranza S."/>
            <person name="Cuomo C.A."/>
            <person name="Martel A."/>
        </authorList>
    </citation>
    <scope>NUCLEOTIDE SEQUENCE [LARGE SCALE GENOMIC DNA]</scope>
    <source>
        <strain evidence="6 7">AMFP18/2</strain>
    </source>
</reference>
<dbReference type="InterPro" id="IPR001680">
    <property type="entry name" value="WD40_rpt"/>
</dbReference>
<dbReference type="Pfam" id="PF16755">
    <property type="entry name" value="Beta-prop_NUP159_NUP214"/>
    <property type="match status" value="1"/>
</dbReference>
<feature type="compositionally biased region" description="Polar residues" evidence="4">
    <location>
        <begin position="1668"/>
        <end position="1679"/>
    </location>
</feature>
<feature type="compositionally biased region" description="Low complexity" evidence="4">
    <location>
        <begin position="929"/>
        <end position="942"/>
    </location>
</feature>
<feature type="compositionally biased region" description="Polar residues" evidence="4">
    <location>
        <begin position="1072"/>
        <end position="1087"/>
    </location>
</feature>
<feature type="compositionally biased region" description="Acidic residues" evidence="4">
    <location>
        <begin position="1220"/>
        <end position="1230"/>
    </location>
</feature>
<dbReference type="InterPro" id="IPR039462">
    <property type="entry name" value="Nup159/Nup146_N"/>
</dbReference>